<dbReference type="InterPro" id="IPR013196">
    <property type="entry name" value="HTH_11"/>
</dbReference>
<feature type="binding site" evidence="1">
    <location>
        <position position="76"/>
    </location>
    <ligand>
        <name>Ni(2+)</name>
        <dbReference type="ChEBI" id="CHEBI:49786"/>
    </ligand>
</feature>
<evidence type="ECO:0000313" key="4">
    <source>
        <dbReference type="EMBL" id="HIR10563.1"/>
    </source>
</evidence>
<proteinExistence type="predicted"/>
<dbReference type="SUPFAM" id="SSF46785">
    <property type="entry name" value="Winged helix' DNA-binding domain"/>
    <property type="match status" value="1"/>
</dbReference>
<dbReference type="Pfam" id="PF02829">
    <property type="entry name" value="3H"/>
    <property type="match status" value="1"/>
</dbReference>
<dbReference type="PANTHER" id="PTHR40068">
    <property type="entry name" value="TRANSCRIPTION REPRESSOR NIAR-RELATED"/>
    <property type="match status" value="1"/>
</dbReference>
<dbReference type="Proteomes" id="UP000824258">
    <property type="component" value="Unassembled WGS sequence"/>
</dbReference>
<name>A0A9D1ABF8_9FIRM</name>
<dbReference type="Gene3D" id="1.10.10.10">
    <property type="entry name" value="Winged helix-like DNA-binding domain superfamily/Winged helix DNA-binding domain"/>
    <property type="match status" value="1"/>
</dbReference>
<accession>A0A9D1ABF8</accession>
<feature type="binding site" evidence="1">
    <location>
        <position position="143"/>
    </location>
    <ligand>
        <name>Ni(2+)</name>
        <dbReference type="ChEBI" id="CHEBI:49786"/>
    </ligand>
</feature>
<keyword evidence="1" id="KW-0479">Metal-binding</keyword>
<dbReference type="Gene3D" id="3.30.1340.20">
    <property type="entry name" value="3H domain"/>
    <property type="match status" value="1"/>
</dbReference>
<feature type="binding site" evidence="1">
    <location>
        <position position="84"/>
    </location>
    <ligand>
        <name>Ni(2+)</name>
        <dbReference type="ChEBI" id="CHEBI:49786"/>
    </ligand>
</feature>
<dbReference type="PANTHER" id="PTHR40068:SF1">
    <property type="entry name" value="TRANSCRIPTION REPRESSOR NIAR-RELATED"/>
    <property type="match status" value="1"/>
</dbReference>
<comment type="caution">
    <text evidence="4">The sequence shown here is derived from an EMBL/GenBank/DDBJ whole genome shotgun (WGS) entry which is preliminary data.</text>
</comment>
<dbReference type="InterPro" id="IPR035922">
    <property type="entry name" value="3H_dom_sf"/>
</dbReference>
<evidence type="ECO:0000259" key="2">
    <source>
        <dbReference type="Pfam" id="PF02829"/>
    </source>
</evidence>
<dbReference type="InterPro" id="IPR004173">
    <property type="entry name" value="3H_domain"/>
</dbReference>
<gene>
    <name evidence="4" type="ORF">IAA70_09175</name>
</gene>
<dbReference type="Pfam" id="PF08279">
    <property type="entry name" value="HTH_11"/>
    <property type="match status" value="1"/>
</dbReference>
<evidence type="ECO:0000256" key="1">
    <source>
        <dbReference type="PIRSR" id="PIRSR037847-1"/>
    </source>
</evidence>
<dbReference type="GO" id="GO:0046872">
    <property type="term" value="F:metal ion binding"/>
    <property type="evidence" value="ECO:0007669"/>
    <property type="project" value="UniProtKB-KW"/>
</dbReference>
<dbReference type="InterPro" id="IPR026043">
    <property type="entry name" value="NadR"/>
</dbReference>
<keyword evidence="1" id="KW-0533">Nickel</keyword>
<dbReference type="InterPro" id="IPR036388">
    <property type="entry name" value="WH-like_DNA-bd_sf"/>
</dbReference>
<feature type="binding site" evidence="1">
    <location>
        <position position="145"/>
    </location>
    <ligand>
        <name>Ni(2+)</name>
        <dbReference type="ChEBI" id="CHEBI:49786"/>
    </ligand>
</feature>
<dbReference type="AlphaFoldDB" id="A0A9D1ABF8"/>
<reference evidence="4" key="2">
    <citation type="journal article" date="2021" name="PeerJ">
        <title>Extensive microbial diversity within the chicken gut microbiome revealed by metagenomics and culture.</title>
        <authorList>
            <person name="Gilroy R."/>
            <person name="Ravi A."/>
            <person name="Getino M."/>
            <person name="Pursley I."/>
            <person name="Horton D.L."/>
            <person name="Alikhan N.F."/>
            <person name="Baker D."/>
            <person name="Gharbi K."/>
            <person name="Hall N."/>
            <person name="Watson M."/>
            <person name="Adriaenssens E.M."/>
            <person name="Foster-Nyarko E."/>
            <person name="Jarju S."/>
            <person name="Secka A."/>
            <person name="Antonio M."/>
            <person name="Oren A."/>
            <person name="Chaudhuri R.R."/>
            <person name="La Ragione R."/>
            <person name="Hildebrand F."/>
            <person name="Pallen M.J."/>
        </authorList>
    </citation>
    <scope>NUCLEOTIDE SEQUENCE</scope>
    <source>
        <strain evidence="4">ChiHjej9B8-7071</strain>
    </source>
</reference>
<reference evidence="4" key="1">
    <citation type="submission" date="2020-10" db="EMBL/GenBank/DDBJ databases">
        <authorList>
            <person name="Gilroy R."/>
        </authorList>
    </citation>
    <scope>NUCLEOTIDE SEQUENCE</scope>
    <source>
        <strain evidence="4">ChiHjej9B8-7071</strain>
    </source>
</reference>
<evidence type="ECO:0000259" key="3">
    <source>
        <dbReference type="Pfam" id="PF08279"/>
    </source>
</evidence>
<evidence type="ECO:0000313" key="5">
    <source>
        <dbReference type="Proteomes" id="UP000824258"/>
    </source>
</evidence>
<dbReference type="EMBL" id="DVGD01000299">
    <property type="protein sequence ID" value="HIR10563.1"/>
    <property type="molecule type" value="Genomic_DNA"/>
</dbReference>
<feature type="domain" description="3H" evidence="2">
    <location>
        <begin position="73"/>
        <end position="168"/>
    </location>
</feature>
<sequence>MNGEERRERILSLLRSANAPRSGSDLARELGVSRQVIVQDMALLRARTDLEILSTYRGYLLRTDTASCRRVFKVRHCAADTERELQEIVDLGGRVEDVFIYHKVYGVVRGALRIASRKDIAAFLKKLEEGRSEPLMRITDDFHYHTVAADSEETLDVIEARLKETGFLAPLREYEPEDVTGR</sequence>
<feature type="domain" description="Helix-turn-helix type 11" evidence="3">
    <location>
        <begin position="6"/>
        <end position="59"/>
    </location>
</feature>
<protein>
    <submittedName>
        <fullName evidence="4">Transcription repressor NadR</fullName>
    </submittedName>
</protein>
<dbReference type="PIRSF" id="PIRSF037847">
    <property type="entry name" value="NiaR"/>
    <property type="match status" value="1"/>
</dbReference>
<organism evidence="4 5">
    <name type="scientific">Candidatus Avoscillospira stercoripullorum</name>
    <dbReference type="NCBI Taxonomy" id="2840709"/>
    <lineage>
        <taxon>Bacteria</taxon>
        <taxon>Bacillati</taxon>
        <taxon>Bacillota</taxon>
        <taxon>Clostridia</taxon>
        <taxon>Eubacteriales</taxon>
        <taxon>Oscillospiraceae</taxon>
        <taxon>Oscillospiraceae incertae sedis</taxon>
        <taxon>Candidatus Avoscillospira</taxon>
    </lineage>
</organism>
<dbReference type="InterPro" id="IPR036390">
    <property type="entry name" value="WH_DNA-bd_sf"/>
</dbReference>
<dbReference type="SUPFAM" id="SSF75500">
    <property type="entry name" value="Putative transcriptional regulator TM1602, C-terminal domain"/>
    <property type="match status" value="1"/>
</dbReference>